<proteinExistence type="predicted"/>
<accession>A0A7C1ZNZ3</accession>
<organism evidence="1">
    <name type="scientific">Desulfofervidus auxilii</name>
    <dbReference type="NCBI Taxonomy" id="1621989"/>
    <lineage>
        <taxon>Bacteria</taxon>
        <taxon>Pseudomonadati</taxon>
        <taxon>Thermodesulfobacteriota</taxon>
        <taxon>Candidatus Desulfofervidia</taxon>
        <taxon>Candidatus Desulfofervidales</taxon>
        <taxon>Candidatus Desulfofervidaceae</taxon>
        <taxon>Candidatus Desulfofervidus</taxon>
    </lineage>
</organism>
<reference evidence="1" key="1">
    <citation type="journal article" date="2020" name="mSystems">
        <title>Genome- and Community-Level Interaction Insights into Carbon Utilization and Element Cycling Functions of Hydrothermarchaeota in Hydrothermal Sediment.</title>
        <authorList>
            <person name="Zhou Z."/>
            <person name="Liu Y."/>
            <person name="Xu W."/>
            <person name="Pan J."/>
            <person name="Luo Z.H."/>
            <person name="Li M."/>
        </authorList>
    </citation>
    <scope>NUCLEOTIDE SEQUENCE [LARGE SCALE GENOMIC DNA]</scope>
    <source>
        <strain evidence="1">HyVt-389</strain>
    </source>
</reference>
<dbReference type="AlphaFoldDB" id="A0A7C1ZNZ3"/>
<sequence>MLTIACHQPSFMPWPGFFYKAVNTDVLVLLDHVQFPLGTSWINRNRLKNAEGFFWLTVPVWKKNRGKQPINKVEICNERNWQKKHYQSLFHAYKHAPHFKEHIDFFEKLYQKKWDRLLDLNLVILDYLLNVIGINKKPILSSSLNVNNKGTGLIIEICEKLNANCYVALSTSKSHIDIETFKNKGITIKFLHFKPPVYPQLWGDFLPNLSVVDLLLNCSPKALEIIKRSQK</sequence>
<gene>
    <name evidence="1" type="ORF">ENI35_05085</name>
</gene>
<protein>
    <recommendedName>
        <fullName evidence="2">WbqC family protein</fullName>
    </recommendedName>
</protein>
<dbReference type="Proteomes" id="UP000885738">
    <property type="component" value="Unassembled WGS sequence"/>
</dbReference>
<dbReference type="Pfam" id="PF08889">
    <property type="entry name" value="WbqC"/>
    <property type="match status" value="1"/>
</dbReference>
<dbReference type="EMBL" id="DRIH01000178">
    <property type="protein sequence ID" value="HEC68167.1"/>
    <property type="molecule type" value="Genomic_DNA"/>
</dbReference>
<evidence type="ECO:0000313" key="1">
    <source>
        <dbReference type="EMBL" id="HEC68167.1"/>
    </source>
</evidence>
<comment type="caution">
    <text evidence="1">The sequence shown here is derived from an EMBL/GenBank/DDBJ whole genome shotgun (WGS) entry which is preliminary data.</text>
</comment>
<name>A0A7C1ZNZ3_DESA2</name>
<dbReference type="InterPro" id="IPR014985">
    <property type="entry name" value="WbqC"/>
</dbReference>
<evidence type="ECO:0008006" key="2">
    <source>
        <dbReference type="Google" id="ProtNLM"/>
    </source>
</evidence>